<comment type="catalytic activity">
    <reaction evidence="9">
        <text>Couples ATP hydrolysis with the unwinding of duplex DNA by translocating in the 3'-5' direction.</text>
        <dbReference type="EC" id="5.6.2.4"/>
    </reaction>
</comment>
<dbReference type="GO" id="GO:0043138">
    <property type="term" value="F:3'-5' DNA helicase activity"/>
    <property type="evidence" value="ECO:0007669"/>
    <property type="project" value="UniProtKB-EC"/>
</dbReference>
<dbReference type="GO" id="GO:0005524">
    <property type="term" value="F:ATP binding"/>
    <property type="evidence" value="ECO:0007669"/>
    <property type="project" value="UniProtKB-KW"/>
</dbReference>
<dbReference type="GO" id="GO:0016818">
    <property type="term" value="F:hydrolase activity, acting on acid anhydrides, in phosphorus-containing anhydrides"/>
    <property type="evidence" value="ECO:0007669"/>
    <property type="project" value="InterPro"/>
</dbReference>
<keyword evidence="6" id="KW-0067">ATP-binding</keyword>
<keyword evidence="4" id="KW-0378">Hydrolase</keyword>
<evidence type="ECO:0000313" key="17">
    <source>
        <dbReference type="EMBL" id="GII25715.1"/>
    </source>
</evidence>
<dbReference type="SUPFAM" id="SSF52540">
    <property type="entry name" value="P-loop containing nucleoside triphosphate hydrolases"/>
    <property type="match status" value="2"/>
</dbReference>
<dbReference type="PROSITE" id="PS00690">
    <property type="entry name" value="DEAH_ATP_HELICASE"/>
    <property type="match status" value="1"/>
</dbReference>
<evidence type="ECO:0000256" key="10">
    <source>
        <dbReference type="ARBA" id="ARBA00034808"/>
    </source>
</evidence>
<evidence type="ECO:0000256" key="3">
    <source>
        <dbReference type="ARBA" id="ARBA00022741"/>
    </source>
</evidence>
<gene>
    <name evidence="17" type="ORF">Pme01_53120</name>
</gene>
<feature type="compositionally biased region" description="Basic and acidic residues" evidence="13">
    <location>
        <begin position="66"/>
        <end position="78"/>
    </location>
</feature>
<evidence type="ECO:0000256" key="13">
    <source>
        <dbReference type="SAM" id="MobiDB-lite"/>
    </source>
</evidence>
<dbReference type="InterPro" id="IPR014013">
    <property type="entry name" value="Helic_SF1/SF2_ATP-bd_DinG/Rad3"/>
</dbReference>
<dbReference type="SMART" id="SM00490">
    <property type="entry name" value="HELICc"/>
    <property type="match status" value="1"/>
</dbReference>
<dbReference type="PROSITE" id="PS51194">
    <property type="entry name" value="HELICASE_CTER"/>
    <property type="match status" value="1"/>
</dbReference>
<dbReference type="GO" id="GO:0043590">
    <property type="term" value="C:bacterial nucleoid"/>
    <property type="evidence" value="ECO:0007669"/>
    <property type="project" value="TreeGrafter"/>
</dbReference>
<comment type="caution">
    <text evidence="17">The sequence shown here is derived from an EMBL/GenBank/DDBJ whole genome shotgun (WGS) entry which is preliminary data.</text>
</comment>
<dbReference type="InterPro" id="IPR006555">
    <property type="entry name" value="ATP-dep_Helicase_C"/>
</dbReference>
<evidence type="ECO:0000256" key="8">
    <source>
        <dbReference type="ARBA" id="ARBA00023235"/>
    </source>
</evidence>
<dbReference type="GO" id="GO:0006310">
    <property type="term" value="P:DNA recombination"/>
    <property type="evidence" value="ECO:0007669"/>
    <property type="project" value="InterPro"/>
</dbReference>
<evidence type="ECO:0000259" key="14">
    <source>
        <dbReference type="PROSITE" id="PS51192"/>
    </source>
</evidence>
<dbReference type="CDD" id="cd17920">
    <property type="entry name" value="DEXHc_RecQ"/>
    <property type="match status" value="1"/>
</dbReference>
<dbReference type="EMBL" id="BOON01000057">
    <property type="protein sequence ID" value="GII25715.1"/>
    <property type="molecule type" value="Genomic_DNA"/>
</dbReference>
<dbReference type="Gene3D" id="1.10.10.10">
    <property type="entry name" value="Winged helix-like DNA-binding domain superfamily/Winged helix DNA-binding domain"/>
    <property type="match status" value="1"/>
</dbReference>
<evidence type="ECO:0000256" key="4">
    <source>
        <dbReference type="ARBA" id="ARBA00022801"/>
    </source>
</evidence>
<dbReference type="Proteomes" id="UP000599074">
    <property type="component" value="Unassembled WGS sequence"/>
</dbReference>
<protein>
    <recommendedName>
        <fullName evidence="11">ATP-dependent DNA helicase RecQ</fullName>
        <ecNumber evidence="10">5.6.2.4</ecNumber>
    </recommendedName>
    <alternativeName>
        <fullName evidence="12">DNA 3'-5' helicase RecQ</fullName>
    </alternativeName>
</protein>
<name>A0A8J3X2R1_9ACTN</name>
<evidence type="ECO:0000256" key="9">
    <source>
        <dbReference type="ARBA" id="ARBA00034617"/>
    </source>
</evidence>
<feature type="domain" description="Helicase ATP-binding" evidence="14">
    <location>
        <begin position="1068"/>
        <end position="1241"/>
    </location>
</feature>
<dbReference type="Pfam" id="PF16124">
    <property type="entry name" value="RecQ_Zn_bind"/>
    <property type="match status" value="1"/>
</dbReference>
<feature type="domain" description="Helicase ATP-binding" evidence="15">
    <location>
        <begin position="288"/>
        <end position="571"/>
    </location>
</feature>
<dbReference type="SMART" id="SM00487">
    <property type="entry name" value="DEXDc"/>
    <property type="match status" value="2"/>
</dbReference>
<dbReference type="Pfam" id="PF00270">
    <property type="entry name" value="DEAD"/>
    <property type="match status" value="1"/>
</dbReference>
<dbReference type="GO" id="GO:0003677">
    <property type="term" value="F:DNA binding"/>
    <property type="evidence" value="ECO:0007669"/>
    <property type="project" value="UniProtKB-KW"/>
</dbReference>
<evidence type="ECO:0000259" key="16">
    <source>
        <dbReference type="PROSITE" id="PS51194"/>
    </source>
</evidence>
<feature type="region of interest" description="Disordered" evidence="13">
    <location>
        <begin position="66"/>
        <end position="89"/>
    </location>
</feature>
<dbReference type="Pfam" id="PF13307">
    <property type="entry name" value="Helicase_C_2"/>
    <property type="match status" value="1"/>
</dbReference>
<dbReference type="InterPro" id="IPR002464">
    <property type="entry name" value="DNA/RNA_helicase_DEAH_CS"/>
</dbReference>
<keyword evidence="7" id="KW-0238">DNA-binding</keyword>
<dbReference type="Gene3D" id="3.40.50.300">
    <property type="entry name" value="P-loop containing nucleotide triphosphate hydrolases"/>
    <property type="match status" value="4"/>
</dbReference>
<dbReference type="InterPro" id="IPR011545">
    <property type="entry name" value="DEAD/DEAH_box_helicase_dom"/>
</dbReference>
<evidence type="ECO:0000256" key="2">
    <source>
        <dbReference type="ARBA" id="ARBA00022723"/>
    </source>
</evidence>
<evidence type="ECO:0000256" key="11">
    <source>
        <dbReference type="ARBA" id="ARBA00044535"/>
    </source>
</evidence>
<dbReference type="PROSITE" id="PS51192">
    <property type="entry name" value="HELICASE_ATP_BIND_1"/>
    <property type="match status" value="1"/>
</dbReference>
<keyword evidence="3" id="KW-0547">Nucleotide-binding</keyword>
<dbReference type="GO" id="GO:0030894">
    <property type="term" value="C:replisome"/>
    <property type="evidence" value="ECO:0007669"/>
    <property type="project" value="TreeGrafter"/>
</dbReference>
<dbReference type="InterPro" id="IPR004589">
    <property type="entry name" value="DNA_helicase_ATP-dep_RecQ"/>
</dbReference>
<keyword evidence="5" id="KW-0347">Helicase</keyword>
<feature type="domain" description="Helicase C-terminal" evidence="16">
    <location>
        <begin position="1268"/>
        <end position="1415"/>
    </location>
</feature>
<evidence type="ECO:0000256" key="1">
    <source>
        <dbReference type="ARBA" id="ARBA00005446"/>
    </source>
</evidence>
<sequence>MGRLLPPNLELARELLSARGSLSPDELAAALRDSGVVLSAARLAKLPDRYPDAFALDERGHLVLPDSHRDAENDHADESAGAEDSEGPAWLRVERPPAISIEDLVFIATRQPAADVAALRLRDGRAVLIPGGPAQAAKVREFADGADGVVCYGAVPDGSTVLADLPGALIDLRLLALLDKPDRPCRRLSELCAALGVELRDGLVEAARATAECLRILVEKSDLSDVSWRLAAACLVAGGSDLVRVLPAVPLPREATDGIECAVDPLLALPETATHAPGTAYEAVRDAFARLGDFGYAPRRSQREMADTVAGVLDSGGLLAVEAPTGTGKSLAYLVPASGRAARPRRPVVVATATKVLQQQLRRDVARLQQQQLFRVPFRQLFGVANYICPRELANGLHSSQPDAGPEHWLALAVAVRALATGATGVWDEVADADVARDRPGYAATRSILRTDSDSCERAECEWAAKCPLFTRLAGMAERPGVVAVNHALVAAWAKLAREGVPSPGDVLAAGVTDLIFDEAHELEDSLTSAWTESVGRVEMVALAARLDGRTGLDRQLRRLAKRGVDLRGEHRLPLLGRHLLAGTKKLTDTVDEYLHEYGGSARSAVLRAGIVRGRPEYRQVWDATIDLDRTLQQALLALTAVAEAGRDVLATAPHRVRRLLRSVVVRATGASRVVEKTREILGHLRNLGDEHLWVYRLSEDPESREKRESRKDPENPEGPVDWAFECIPIDVSTAFANGIVAPARSVSLTSATLTTGGTFDFLQSRLGVRVEAGSSEPGVFQGKLLESPFHHDRQSAVVLTSHLPVPVPSQEQEFVEEFARDQVGFLSLTGGKALTLFAARKRMEAVADLVRQRAADLEQRGVQVLLQGEAGRTEISERFRTEPGTVVYGLRSYWQGFDAPGETLSYLVIEKPPYPHPDDPVVAARVRAIADRGGDPFLEYVVPKTAILFTQGFGRLIRTENDRGVALVCDRRMQSPSTANRLLLSTLPGPEVHYALDRDDAWRYALRFVTGEDPDLSDALALAGSEVDAILDRLRLVDGEDPEAKLREAARLLFGIEHLRDAQLELMIAHLRGEDTLGLLPTGSGKSLCFQLPALIRPDDRATVVVSPLVALIKDQLDDLRGRHGISRVQGITANTSTALRTEILRDVAAGKVRLLYVSPERLVRDPVLRRALERQELAALVVDEAHCISDWGHDFRPEFRQVAAAVADLGRAPRMALTATATRPVADDISRTLELDAPVRVVQPSDRPNLRFRVVQVSGERERARELLRIATAMGETPGIVYASRRAVTEEVAALLRRAGLKSRHYHAGMVPEQREAVQDDFFAGTTQVVVATKAFGMGVNKPDIGWVVHYDLPESLDAYVQEAGRAARAADLQGECVLLYSGADVRRRRSHLTDDAGGKRLAHVTALLGQLAGQHSRGADVVFDPEELADAIGVDVDELNVLLAWLERTGALEQQPDCSARGTVHVGLREPEDAEERRRFRELSVLLKFRPQVGSRIDFERLREEHGLDPDALERDLVAWSLDRLVTFSSSQRYRRVRLLSQRVDEVALHREVSRWTAWQRRQLDAMVSYARDGGCRRAAIVSYFGFPPRDCEPDDEACDGCGGRSPWLDLPASAVPDPELLVNVDLVVLQAVAWAGTLTKGRYGEFGLKQAVLGAETMPGGRPLGAGLQRCPQFGALRYVRANDRRWDEAVRGLIKAGRITREDVQRQTGQYTTLTLTPAGRQILGGRHG</sequence>
<dbReference type="GO" id="GO:0005737">
    <property type="term" value="C:cytoplasm"/>
    <property type="evidence" value="ECO:0007669"/>
    <property type="project" value="TreeGrafter"/>
</dbReference>
<keyword evidence="8" id="KW-0413">Isomerase</keyword>
<dbReference type="GO" id="GO:0046872">
    <property type="term" value="F:metal ion binding"/>
    <property type="evidence" value="ECO:0007669"/>
    <property type="project" value="UniProtKB-KW"/>
</dbReference>
<comment type="similarity">
    <text evidence="1">Belongs to the helicase family. RecQ subfamily.</text>
</comment>
<dbReference type="InterPro" id="IPR001650">
    <property type="entry name" value="Helicase_C-like"/>
</dbReference>
<dbReference type="PROSITE" id="PS51193">
    <property type="entry name" value="HELICASE_ATP_BIND_2"/>
    <property type="match status" value="1"/>
</dbReference>
<evidence type="ECO:0000259" key="15">
    <source>
        <dbReference type="PROSITE" id="PS51193"/>
    </source>
</evidence>
<keyword evidence="18" id="KW-1185">Reference proteome</keyword>
<evidence type="ECO:0000256" key="12">
    <source>
        <dbReference type="ARBA" id="ARBA00044550"/>
    </source>
</evidence>
<reference evidence="17" key="1">
    <citation type="submission" date="2021-01" db="EMBL/GenBank/DDBJ databases">
        <title>Whole genome shotgun sequence of Planosporangium mesophilum NBRC 109066.</title>
        <authorList>
            <person name="Komaki H."/>
            <person name="Tamura T."/>
        </authorList>
    </citation>
    <scope>NUCLEOTIDE SEQUENCE</scope>
    <source>
        <strain evidence="17">NBRC 109066</strain>
    </source>
</reference>
<dbReference type="InterPro" id="IPR014001">
    <property type="entry name" value="Helicase_ATP-bd"/>
</dbReference>
<dbReference type="InterPro" id="IPR027417">
    <property type="entry name" value="P-loop_NTPase"/>
</dbReference>
<dbReference type="PANTHER" id="PTHR13710:SF105">
    <property type="entry name" value="ATP-DEPENDENT DNA HELICASE Q1"/>
    <property type="match status" value="1"/>
</dbReference>
<evidence type="ECO:0000256" key="7">
    <source>
        <dbReference type="ARBA" id="ARBA00023125"/>
    </source>
</evidence>
<dbReference type="NCBIfam" id="TIGR00614">
    <property type="entry name" value="recQ_fam"/>
    <property type="match status" value="1"/>
</dbReference>
<keyword evidence="2" id="KW-0479">Metal-binding</keyword>
<proteinExistence type="inferred from homology"/>
<dbReference type="GO" id="GO:0006281">
    <property type="term" value="P:DNA repair"/>
    <property type="evidence" value="ECO:0007669"/>
    <property type="project" value="TreeGrafter"/>
</dbReference>
<organism evidence="17 18">
    <name type="scientific">Planosporangium mesophilum</name>
    <dbReference type="NCBI Taxonomy" id="689768"/>
    <lineage>
        <taxon>Bacteria</taxon>
        <taxon>Bacillati</taxon>
        <taxon>Actinomycetota</taxon>
        <taxon>Actinomycetes</taxon>
        <taxon>Micromonosporales</taxon>
        <taxon>Micromonosporaceae</taxon>
        <taxon>Planosporangium</taxon>
    </lineage>
</organism>
<dbReference type="PANTHER" id="PTHR13710">
    <property type="entry name" value="DNA HELICASE RECQ FAMILY MEMBER"/>
    <property type="match status" value="1"/>
</dbReference>
<dbReference type="EC" id="5.6.2.4" evidence="10"/>
<evidence type="ECO:0000313" key="18">
    <source>
        <dbReference type="Proteomes" id="UP000599074"/>
    </source>
</evidence>
<dbReference type="GO" id="GO:0009378">
    <property type="term" value="F:four-way junction helicase activity"/>
    <property type="evidence" value="ECO:0007669"/>
    <property type="project" value="TreeGrafter"/>
</dbReference>
<evidence type="ECO:0000256" key="5">
    <source>
        <dbReference type="ARBA" id="ARBA00022806"/>
    </source>
</evidence>
<dbReference type="SMART" id="SM00491">
    <property type="entry name" value="HELICc2"/>
    <property type="match status" value="1"/>
</dbReference>
<dbReference type="Pfam" id="PF00271">
    <property type="entry name" value="Helicase_C"/>
    <property type="match status" value="1"/>
</dbReference>
<accession>A0A8J3X2R1</accession>
<evidence type="ECO:0000256" key="6">
    <source>
        <dbReference type="ARBA" id="ARBA00022840"/>
    </source>
</evidence>
<dbReference type="InterPro" id="IPR032284">
    <property type="entry name" value="RecQ_Zn-bd"/>
</dbReference>
<dbReference type="InterPro" id="IPR036388">
    <property type="entry name" value="WH-like_DNA-bd_sf"/>
</dbReference>